<evidence type="ECO:0000256" key="1">
    <source>
        <dbReference type="ARBA" id="ARBA00022563"/>
    </source>
</evidence>
<dbReference type="GO" id="GO:0006730">
    <property type="term" value="P:one-carbon metabolic process"/>
    <property type="evidence" value="ECO:0007669"/>
    <property type="project" value="UniProtKB-KW"/>
</dbReference>
<accession>A0A2T7UJS6</accession>
<gene>
    <name evidence="6" type="ORF">DDE23_23410</name>
    <name evidence="5" type="ORF">DDE23_24090</name>
</gene>
<dbReference type="EMBL" id="QDDR01000021">
    <property type="protein sequence ID" value="PVE44916.1"/>
    <property type="molecule type" value="Genomic_DNA"/>
</dbReference>
<evidence type="ECO:0000313" key="5">
    <source>
        <dbReference type="EMBL" id="PVE44916.1"/>
    </source>
</evidence>
<dbReference type="InterPro" id="IPR000559">
    <property type="entry name" value="Formate_THF_ligase"/>
</dbReference>
<keyword evidence="1" id="KW-0554">One-carbon metabolism</keyword>
<evidence type="ECO:0000256" key="3">
    <source>
        <dbReference type="ARBA" id="ARBA00022741"/>
    </source>
</evidence>
<comment type="caution">
    <text evidence="5">The sequence shown here is derived from an EMBL/GenBank/DDBJ whole genome shotgun (WGS) entry which is preliminary data.</text>
</comment>
<protein>
    <recommendedName>
        <fullName evidence="8">Formate--tetrahydrofolate ligase</fullName>
    </recommendedName>
</protein>
<dbReference type="InterPro" id="IPR027417">
    <property type="entry name" value="P-loop_NTPase"/>
</dbReference>
<dbReference type="GO" id="GO:0005524">
    <property type="term" value="F:ATP binding"/>
    <property type="evidence" value="ECO:0007669"/>
    <property type="project" value="UniProtKB-KW"/>
</dbReference>
<reference evidence="5" key="2">
    <citation type="submission" date="2018-04" db="EMBL/GenBank/DDBJ databases">
        <authorList>
            <person name="Go L.Y."/>
            <person name="Mitchell J.A."/>
        </authorList>
    </citation>
    <scope>NUCLEOTIDE SEQUENCE</scope>
    <source>
        <strain evidence="5">D1-19</strain>
    </source>
</reference>
<proteinExistence type="predicted"/>
<dbReference type="Gene3D" id="3.40.50.300">
    <property type="entry name" value="P-loop containing nucleotide triphosphate hydrolases"/>
    <property type="match status" value="1"/>
</dbReference>
<keyword evidence="4" id="KW-0067">ATP-binding</keyword>
<evidence type="ECO:0000313" key="6">
    <source>
        <dbReference type="EMBL" id="PVE45120.1"/>
    </source>
</evidence>
<dbReference type="SUPFAM" id="SSF52540">
    <property type="entry name" value="P-loop containing nucleoside triphosphate hydrolases"/>
    <property type="match status" value="1"/>
</dbReference>
<feature type="non-terminal residue" evidence="5">
    <location>
        <position position="44"/>
    </location>
</feature>
<evidence type="ECO:0000256" key="4">
    <source>
        <dbReference type="ARBA" id="ARBA00022840"/>
    </source>
</evidence>
<evidence type="ECO:0008006" key="8">
    <source>
        <dbReference type="Google" id="ProtNLM"/>
    </source>
</evidence>
<dbReference type="RefSeq" id="WP_116548264.1">
    <property type="nucleotide sequence ID" value="NZ_QDDR01000018.1"/>
</dbReference>
<dbReference type="AlphaFoldDB" id="A0A2T7UJS6"/>
<dbReference type="Proteomes" id="UP000244810">
    <property type="component" value="Unassembled WGS sequence"/>
</dbReference>
<organism evidence="5 7">
    <name type="scientific">Pararhodobacter aggregans</name>
    <dbReference type="NCBI Taxonomy" id="404875"/>
    <lineage>
        <taxon>Bacteria</taxon>
        <taxon>Pseudomonadati</taxon>
        <taxon>Pseudomonadota</taxon>
        <taxon>Alphaproteobacteria</taxon>
        <taxon>Rhodobacterales</taxon>
        <taxon>Paracoccaceae</taxon>
        <taxon>Pararhodobacter</taxon>
    </lineage>
</organism>
<dbReference type="EMBL" id="QDDR01000018">
    <property type="protein sequence ID" value="PVE45120.1"/>
    <property type="molecule type" value="Genomic_DNA"/>
</dbReference>
<dbReference type="Pfam" id="PF01268">
    <property type="entry name" value="FTHFS"/>
    <property type="match status" value="1"/>
</dbReference>
<evidence type="ECO:0000256" key="2">
    <source>
        <dbReference type="ARBA" id="ARBA00022598"/>
    </source>
</evidence>
<dbReference type="OrthoDB" id="9761733at2"/>
<dbReference type="GO" id="GO:0004329">
    <property type="term" value="F:formate-tetrahydrofolate ligase activity"/>
    <property type="evidence" value="ECO:0007669"/>
    <property type="project" value="InterPro"/>
</dbReference>
<evidence type="ECO:0000313" key="7">
    <source>
        <dbReference type="Proteomes" id="UP000244810"/>
    </source>
</evidence>
<name>A0A2T7UJS6_9RHOB</name>
<keyword evidence="7" id="KW-1185">Reference proteome</keyword>
<sequence length="44" mass="4963">MSFKTDIEIAREARKKPIMEIGDKLGIPAEHLLPYGHDKAKVSQ</sequence>
<reference evidence="5 7" key="1">
    <citation type="journal article" date="2011" name="Syst. Appl. Microbiol.">
        <title>Defluviimonas denitrificans gen. nov., sp. nov., and Pararhodobacter aggregans gen. nov., sp. nov., non-phototrophic Rhodobacteraceae from the biofilter of a marine aquaculture.</title>
        <authorList>
            <person name="Foesel B.U."/>
            <person name="Drake H.L."/>
            <person name="Schramm A."/>
        </authorList>
    </citation>
    <scope>NUCLEOTIDE SEQUENCE [LARGE SCALE GENOMIC DNA]</scope>
    <source>
        <strain evidence="5 7">D1-19</strain>
    </source>
</reference>
<keyword evidence="3" id="KW-0547">Nucleotide-binding</keyword>
<keyword evidence="2" id="KW-0436">Ligase</keyword>